<dbReference type="Proteomes" id="UP000179266">
    <property type="component" value="Unassembled WGS sequence"/>
</dbReference>
<dbReference type="AlphaFoldDB" id="A0A1F7RPI4"/>
<evidence type="ECO:0000256" key="3">
    <source>
        <dbReference type="ARBA" id="ARBA00023014"/>
    </source>
</evidence>
<keyword evidence="3" id="KW-0411">Iron-sulfur</keyword>
<name>A0A1F7RPI4_9BACT</name>
<dbReference type="GO" id="GO:0051536">
    <property type="term" value="F:iron-sulfur cluster binding"/>
    <property type="evidence" value="ECO:0007669"/>
    <property type="project" value="UniProtKB-KW"/>
</dbReference>
<feature type="domain" description="4Fe-4S ferredoxin-type" evidence="4">
    <location>
        <begin position="30"/>
        <end position="59"/>
    </location>
</feature>
<evidence type="ECO:0000313" key="5">
    <source>
        <dbReference type="EMBL" id="OGL42904.1"/>
    </source>
</evidence>
<dbReference type="GO" id="GO:0046872">
    <property type="term" value="F:metal ion binding"/>
    <property type="evidence" value="ECO:0007669"/>
    <property type="project" value="UniProtKB-KW"/>
</dbReference>
<evidence type="ECO:0000256" key="2">
    <source>
        <dbReference type="ARBA" id="ARBA00023004"/>
    </source>
</evidence>
<keyword evidence="1" id="KW-0479">Metal-binding</keyword>
<organism evidence="5 6">
    <name type="scientific">Candidatus Schekmanbacteria bacterium RBG_13_48_7</name>
    <dbReference type="NCBI Taxonomy" id="1817878"/>
    <lineage>
        <taxon>Bacteria</taxon>
        <taxon>Candidatus Schekmaniibacteriota</taxon>
    </lineage>
</organism>
<dbReference type="EMBL" id="MGDD01000300">
    <property type="protein sequence ID" value="OGL42904.1"/>
    <property type="molecule type" value="Genomic_DNA"/>
</dbReference>
<reference evidence="5 6" key="1">
    <citation type="journal article" date="2016" name="Nat. Commun.">
        <title>Thousands of microbial genomes shed light on interconnected biogeochemical processes in an aquifer system.</title>
        <authorList>
            <person name="Anantharaman K."/>
            <person name="Brown C.T."/>
            <person name="Hug L.A."/>
            <person name="Sharon I."/>
            <person name="Castelle C.J."/>
            <person name="Probst A.J."/>
            <person name="Thomas B.C."/>
            <person name="Singh A."/>
            <person name="Wilkins M.J."/>
            <person name="Karaoz U."/>
            <person name="Brodie E.L."/>
            <person name="Williams K.H."/>
            <person name="Hubbard S.S."/>
            <person name="Banfield J.F."/>
        </authorList>
    </citation>
    <scope>NUCLEOTIDE SEQUENCE [LARGE SCALE GENOMIC DNA]</scope>
</reference>
<dbReference type="InterPro" id="IPR017900">
    <property type="entry name" value="4Fe4S_Fe_S_CS"/>
</dbReference>
<dbReference type="InterPro" id="IPR017896">
    <property type="entry name" value="4Fe4S_Fe-S-bd"/>
</dbReference>
<evidence type="ECO:0000313" key="6">
    <source>
        <dbReference type="Proteomes" id="UP000179266"/>
    </source>
</evidence>
<keyword evidence="2" id="KW-0408">Iron</keyword>
<protein>
    <recommendedName>
        <fullName evidence="4">4Fe-4S ferredoxin-type domain-containing protein</fullName>
    </recommendedName>
</protein>
<feature type="domain" description="4Fe-4S ferredoxin-type" evidence="4">
    <location>
        <begin position="1"/>
        <end position="29"/>
    </location>
</feature>
<comment type="caution">
    <text evidence="5">The sequence shown here is derived from an EMBL/GenBank/DDBJ whole genome shotgun (WGS) entry which is preliminary data.</text>
</comment>
<dbReference type="Gene3D" id="3.30.70.20">
    <property type="match status" value="1"/>
</dbReference>
<dbReference type="PROSITE" id="PS51379">
    <property type="entry name" value="4FE4S_FER_2"/>
    <property type="match status" value="2"/>
</dbReference>
<gene>
    <name evidence="5" type="ORF">A2161_07455</name>
</gene>
<dbReference type="SUPFAM" id="SSF54862">
    <property type="entry name" value="4Fe-4S ferredoxins"/>
    <property type="match status" value="1"/>
</dbReference>
<accession>A0A1F7RPI4</accession>
<proteinExistence type="predicted"/>
<evidence type="ECO:0000256" key="1">
    <source>
        <dbReference type="ARBA" id="ARBA00022723"/>
    </source>
</evidence>
<dbReference type="Pfam" id="PF00037">
    <property type="entry name" value="Fer4"/>
    <property type="match status" value="2"/>
</dbReference>
<sequence length="83" mass="9325">MIFIDKDRCLGCGICGLICPQLTLSLHEGMCYQLYPGRCIECGICENNCEFEAIMVLFHGCDVSKTGTDHLFCLQLRNIIFPC</sequence>
<dbReference type="PROSITE" id="PS00198">
    <property type="entry name" value="4FE4S_FER_1"/>
    <property type="match status" value="2"/>
</dbReference>
<evidence type="ECO:0000259" key="4">
    <source>
        <dbReference type="PROSITE" id="PS51379"/>
    </source>
</evidence>